<evidence type="ECO:0000256" key="8">
    <source>
        <dbReference type="SAM" id="Phobius"/>
    </source>
</evidence>
<feature type="transmembrane region" description="Helical" evidence="8">
    <location>
        <begin position="569"/>
        <end position="596"/>
    </location>
</feature>
<dbReference type="KEGG" id="cvn:111135320"/>
<dbReference type="CDD" id="cd13953">
    <property type="entry name" value="7tm_classC_mGluR-like"/>
    <property type="match status" value="1"/>
</dbReference>
<dbReference type="AlphaFoldDB" id="A0A8B8EM59"/>
<keyword evidence="5" id="KW-0675">Receptor</keyword>
<feature type="transmembrane region" description="Helical" evidence="8">
    <location>
        <begin position="642"/>
        <end position="662"/>
    </location>
</feature>
<feature type="region of interest" description="Disordered" evidence="7">
    <location>
        <begin position="956"/>
        <end position="980"/>
    </location>
</feature>
<dbReference type="InterPro" id="IPR001828">
    <property type="entry name" value="ANF_lig-bd_rcpt"/>
</dbReference>
<dbReference type="Pfam" id="PF00003">
    <property type="entry name" value="7tm_3"/>
    <property type="match status" value="1"/>
</dbReference>
<dbReference type="Gene3D" id="3.40.50.2300">
    <property type="match status" value="2"/>
</dbReference>
<name>A0A8B8EM59_CRAVI</name>
<evidence type="ECO:0000313" key="12">
    <source>
        <dbReference type="RefSeq" id="XP_022340978.1"/>
    </source>
</evidence>
<accession>A0A8B8EM59</accession>
<feature type="transmembrane region" description="Helical" evidence="8">
    <location>
        <begin position="814"/>
        <end position="836"/>
    </location>
</feature>
<keyword evidence="4 8" id="KW-0472">Membrane</keyword>
<feature type="domain" description="G-protein coupled receptors family 3 profile" evidence="10">
    <location>
        <begin position="609"/>
        <end position="843"/>
    </location>
</feature>
<evidence type="ECO:0000256" key="6">
    <source>
        <dbReference type="ARBA" id="ARBA00023180"/>
    </source>
</evidence>
<feature type="compositionally biased region" description="Basic and acidic residues" evidence="7">
    <location>
        <begin position="971"/>
        <end position="980"/>
    </location>
</feature>
<evidence type="ECO:0000256" key="1">
    <source>
        <dbReference type="ARBA" id="ARBA00004141"/>
    </source>
</evidence>
<feature type="signal peptide" evidence="9">
    <location>
        <begin position="1"/>
        <end position="19"/>
    </location>
</feature>
<keyword evidence="3 8" id="KW-1133">Transmembrane helix</keyword>
<dbReference type="GO" id="GO:0004930">
    <property type="term" value="F:G protein-coupled receptor activity"/>
    <property type="evidence" value="ECO:0007669"/>
    <property type="project" value="InterPro"/>
</dbReference>
<dbReference type="PANTHER" id="PTHR24060">
    <property type="entry name" value="METABOTROPIC GLUTAMATE RECEPTOR"/>
    <property type="match status" value="1"/>
</dbReference>
<keyword evidence="9" id="KW-0732">Signal</keyword>
<dbReference type="InterPro" id="IPR050726">
    <property type="entry name" value="mGluR"/>
</dbReference>
<dbReference type="RefSeq" id="XP_022340978.1">
    <property type="nucleotide sequence ID" value="XM_022485270.1"/>
</dbReference>
<dbReference type="Proteomes" id="UP000694844">
    <property type="component" value="Chromosome 5"/>
</dbReference>
<gene>
    <name evidence="12" type="primary">LOC111135320</name>
</gene>
<dbReference type="InterPro" id="IPR028082">
    <property type="entry name" value="Peripla_BP_I"/>
</dbReference>
<keyword evidence="11" id="KW-1185">Reference proteome</keyword>
<feature type="transmembrane region" description="Helical" evidence="8">
    <location>
        <begin position="781"/>
        <end position="802"/>
    </location>
</feature>
<comment type="subcellular location">
    <subcellularLocation>
        <location evidence="1">Membrane</location>
        <topology evidence="1">Multi-pass membrane protein</topology>
    </subcellularLocation>
</comment>
<keyword evidence="2 8" id="KW-0812">Transmembrane</keyword>
<evidence type="ECO:0000256" key="2">
    <source>
        <dbReference type="ARBA" id="ARBA00022692"/>
    </source>
</evidence>
<dbReference type="PRINTS" id="PR00248">
    <property type="entry name" value="GPCRMGR"/>
</dbReference>
<organism evidence="11 12">
    <name type="scientific">Crassostrea virginica</name>
    <name type="common">Eastern oyster</name>
    <dbReference type="NCBI Taxonomy" id="6565"/>
    <lineage>
        <taxon>Eukaryota</taxon>
        <taxon>Metazoa</taxon>
        <taxon>Spiralia</taxon>
        <taxon>Lophotrochozoa</taxon>
        <taxon>Mollusca</taxon>
        <taxon>Bivalvia</taxon>
        <taxon>Autobranchia</taxon>
        <taxon>Pteriomorphia</taxon>
        <taxon>Ostreida</taxon>
        <taxon>Ostreoidea</taxon>
        <taxon>Ostreidae</taxon>
        <taxon>Crassostrea</taxon>
    </lineage>
</organism>
<dbReference type="Pfam" id="PF01094">
    <property type="entry name" value="ANF_receptor"/>
    <property type="match status" value="1"/>
</dbReference>
<dbReference type="PROSITE" id="PS50259">
    <property type="entry name" value="G_PROTEIN_RECEP_F3_4"/>
    <property type="match status" value="1"/>
</dbReference>
<evidence type="ECO:0000256" key="4">
    <source>
        <dbReference type="ARBA" id="ARBA00023136"/>
    </source>
</evidence>
<dbReference type="InterPro" id="IPR017978">
    <property type="entry name" value="GPCR_3_C"/>
</dbReference>
<dbReference type="SUPFAM" id="SSF53822">
    <property type="entry name" value="Periplasmic binding protein-like I"/>
    <property type="match status" value="1"/>
</dbReference>
<feature type="transmembrane region" description="Helical" evidence="8">
    <location>
        <begin position="683"/>
        <end position="705"/>
    </location>
</feature>
<proteinExistence type="predicted"/>
<keyword evidence="6" id="KW-0325">Glycoprotein</keyword>
<evidence type="ECO:0000256" key="9">
    <source>
        <dbReference type="SAM" id="SignalP"/>
    </source>
</evidence>
<feature type="transmembrane region" description="Helical" evidence="8">
    <location>
        <begin position="608"/>
        <end position="630"/>
    </location>
</feature>
<reference evidence="12" key="1">
    <citation type="submission" date="2025-08" db="UniProtKB">
        <authorList>
            <consortium name="RefSeq"/>
        </authorList>
    </citation>
    <scope>IDENTIFICATION</scope>
    <source>
        <tissue evidence="12">Whole sample</tissue>
    </source>
</reference>
<evidence type="ECO:0000256" key="5">
    <source>
        <dbReference type="ARBA" id="ARBA00023170"/>
    </source>
</evidence>
<evidence type="ECO:0000256" key="7">
    <source>
        <dbReference type="SAM" id="MobiDB-lite"/>
    </source>
</evidence>
<dbReference type="OrthoDB" id="9880600at2759"/>
<evidence type="ECO:0000313" key="11">
    <source>
        <dbReference type="Proteomes" id="UP000694844"/>
    </source>
</evidence>
<sequence length="980" mass="108563">MRAVYVVLILTAVWQHGGAQGTCPATGTNCIYNNIALMPTSNSDPNSHYYIGGLFGIHQNVNNAYACADAPLRVEEVIHLEAFLWAIDKYRRAIHNNISIGGVAFDTCSRYQQTIEGILSFETCKITLSDTNPPSPRNLLAYIGPGDNYDTMSSAKLLKDMNKTQVSYGASTNLLSRKGEAYDFLLRTIPSDDINLKALSVLIRNQLKAKYVQVLYSNDEFGVAEFTKFKEEAESLGICIVYQSGIPAKPSASEIFNIADTVYRNQKTRHVLLLAPKTQARYFLTWMKQRNTLDFRKLMFFGTWDSSVVDGLDVSAYTTTLRSPGVLDPDVNEFYTHLDNLKPKRNSQNKKWFTEFWNLMLNCGTRTCNEDTDSLTGRYQRSPHVPYILAAVKAVIQGIKDGATRACTTGILCSNYLNVNNRGQQIYTGIINATGGPYFQTSGAMKGDASNAFSDLQIHLYEALAGQPVKDTLVANYNPSTGLTNLTTIVAFPSACPSTPCLECNELPVTTTSTASPTSRVTVSTTTDPTEGGKYAMLRFPYNEEMTGVYAQSGDRDSYGTRFKTGQRWIIALGVLAGLGLLAVLVFEVYILYKLIGTRIGRQWRTMWLGQLLLLGIFLSYLLLFAFILIPTDTTCGVTRFGVGFCYSILFAVLIVKLMVLLTSKSSEPILADMESPNYLKGIYQFLMFMFAVGVQVVINVQWLIQVPPYAVKVTTNYGGEEWICNHFTWQASKGWSDMQAFIRTPFENHLLSLLYIMFLILMTTIVAMKAHGIVTNNRESVFIGLAAGFSVPIWIAWGLVGGLNRDHAYAHEYGDACIAFGLFATATLCLFALFLPKVRQLVNMGIEGIYLEDDRDTYYAGSVIMAPPSYKSRPSSMVYVNSGEYSNPVVIGNGDPNHLKHPGSMYSGHSAPVYTKRSDLGSSRVLRVTGDLTGKHPTERRRPVSEIGYSGYAGSYRKTRSEAGGTLRKARSERELGAL</sequence>
<evidence type="ECO:0000259" key="10">
    <source>
        <dbReference type="PROSITE" id="PS50259"/>
    </source>
</evidence>
<dbReference type="InterPro" id="IPR000337">
    <property type="entry name" value="GPCR_3"/>
</dbReference>
<evidence type="ECO:0000256" key="3">
    <source>
        <dbReference type="ARBA" id="ARBA00022989"/>
    </source>
</evidence>
<feature type="chain" id="PRO_5034614757" evidence="9">
    <location>
        <begin position="20"/>
        <end position="980"/>
    </location>
</feature>
<dbReference type="GO" id="GO:0016020">
    <property type="term" value="C:membrane"/>
    <property type="evidence" value="ECO:0007669"/>
    <property type="project" value="UniProtKB-SubCell"/>
</dbReference>
<feature type="transmembrane region" description="Helical" evidence="8">
    <location>
        <begin position="751"/>
        <end position="769"/>
    </location>
</feature>
<dbReference type="GeneID" id="111135320"/>
<protein>
    <submittedName>
        <fullName evidence="12">Metabotropic glutamate receptor 8-like</fullName>
    </submittedName>
</protein>